<evidence type="ECO:0008006" key="13">
    <source>
        <dbReference type="Google" id="ProtNLM"/>
    </source>
</evidence>
<comment type="cofactor">
    <cofactor evidence="1">
        <name>heme</name>
        <dbReference type="ChEBI" id="CHEBI:30413"/>
    </cofactor>
</comment>
<dbReference type="EMBL" id="CH476610">
    <property type="protein sequence ID" value="EAU29304.1"/>
    <property type="molecule type" value="Genomic_DNA"/>
</dbReference>
<dbReference type="GO" id="GO:0004497">
    <property type="term" value="F:monooxygenase activity"/>
    <property type="evidence" value="ECO:0007669"/>
    <property type="project" value="UniProtKB-KW"/>
</dbReference>
<dbReference type="RefSeq" id="XP_001218655.1">
    <property type="nucleotide sequence ID" value="XM_001218654.1"/>
</dbReference>
<keyword evidence="10" id="KW-0812">Transmembrane</keyword>
<keyword evidence="4" id="KW-0349">Heme</keyword>
<evidence type="ECO:0000256" key="7">
    <source>
        <dbReference type="ARBA" id="ARBA00023004"/>
    </source>
</evidence>
<dbReference type="GO" id="GO:0005506">
    <property type="term" value="F:iron ion binding"/>
    <property type="evidence" value="ECO:0007669"/>
    <property type="project" value="InterPro"/>
</dbReference>
<keyword evidence="8" id="KW-0503">Monooxygenase</keyword>
<dbReference type="SUPFAM" id="SSF48264">
    <property type="entry name" value="Cytochrome P450"/>
    <property type="match status" value="1"/>
</dbReference>
<evidence type="ECO:0000313" key="12">
    <source>
        <dbReference type="Proteomes" id="UP000007963"/>
    </source>
</evidence>
<dbReference type="GO" id="GO:0020037">
    <property type="term" value="F:heme binding"/>
    <property type="evidence" value="ECO:0007669"/>
    <property type="project" value="InterPro"/>
</dbReference>
<dbReference type="GO" id="GO:0016020">
    <property type="term" value="C:membrane"/>
    <property type="evidence" value="ECO:0007669"/>
    <property type="project" value="UniProtKB-SubCell"/>
</dbReference>
<dbReference type="InterPro" id="IPR001128">
    <property type="entry name" value="Cyt_P450"/>
</dbReference>
<accession>Q0C7M7</accession>
<dbReference type="CDD" id="cd11041">
    <property type="entry name" value="CYP503A1-like"/>
    <property type="match status" value="1"/>
</dbReference>
<evidence type="ECO:0000256" key="8">
    <source>
        <dbReference type="ARBA" id="ARBA00023033"/>
    </source>
</evidence>
<dbReference type="InterPro" id="IPR036396">
    <property type="entry name" value="Cyt_P450_sf"/>
</dbReference>
<evidence type="ECO:0000256" key="5">
    <source>
        <dbReference type="ARBA" id="ARBA00022723"/>
    </source>
</evidence>
<evidence type="ECO:0000256" key="1">
    <source>
        <dbReference type="ARBA" id="ARBA00001971"/>
    </source>
</evidence>
<evidence type="ECO:0000256" key="3">
    <source>
        <dbReference type="ARBA" id="ARBA00010617"/>
    </source>
</evidence>
<dbReference type="eggNOG" id="KOG0156">
    <property type="taxonomic scope" value="Eukaryota"/>
</dbReference>
<dbReference type="PANTHER" id="PTHR46206:SF3">
    <property type="entry name" value="P450, PUTATIVE (EUROFUNG)-RELATED"/>
    <property type="match status" value="1"/>
</dbReference>
<dbReference type="GO" id="GO:0016705">
    <property type="term" value="F:oxidoreductase activity, acting on paired donors, with incorporation or reduction of molecular oxygen"/>
    <property type="evidence" value="ECO:0007669"/>
    <property type="project" value="InterPro"/>
</dbReference>
<feature type="transmembrane region" description="Helical" evidence="10">
    <location>
        <begin position="12"/>
        <end position="31"/>
    </location>
</feature>
<keyword evidence="7" id="KW-0408">Iron</keyword>
<keyword evidence="6" id="KW-0560">Oxidoreductase</keyword>
<gene>
    <name evidence="11" type="ORF">ATEG_10307</name>
</gene>
<evidence type="ECO:0000256" key="10">
    <source>
        <dbReference type="SAM" id="Phobius"/>
    </source>
</evidence>
<keyword evidence="9 10" id="KW-0472">Membrane</keyword>
<keyword evidence="5" id="KW-0479">Metal-binding</keyword>
<reference evidence="12" key="1">
    <citation type="submission" date="2005-09" db="EMBL/GenBank/DDBJ databases">
        <title>Annotation of the Aspergillus terreus NIH2624 genome.</title>
        <authorList>
            <person name="Birren B.W."/>
            <person name="Lander E.S."/>
            <person name="Galagan J.E."/>
            <person name="Nusbaum C."/>
            <person name="Devon K."/>
            <person name="Henn M."/>
            <person name="Ma L.-J."/>
            <person name="Jaffe D.B."/>
            <person name="Butler J."/>
            <person name="Alvarez P."/>
            <person name="Gnerre S."/>
            <person name="Grabherr M."/>
            <person name="Kleber M."/>
            <person name="Mauceli E.W."/>
            <person name="Brockman W."/>
            <person name="Rounsley S."/>
            <person name="Young S.K."/>
            <person name="LaButti K."/>
            <person name="Pushparaj V."/>
            <person name="DeCaprio D."/>
            <person name="Crawford M."/>
            <person name="Koehrsen M."/>
            <person name="Engels R."/>
            <person name="Montgomery P."/>
            <person name="Pearson M."/>
            <person name="Howarth C."/>
            <person name="Larson L."/>
            <person name="Luoma S."/>
            <person name="White J."/>
            <person name="Alvarado L."/>
            <person name="Kodira C.D."/>
            <person name="Zeng Q."/>
            <person name="Oleary S."/>
            <person name="Yandava C."/>
            <person name="Denning D.W."/>
            <person name="Nierman W.C."/>
            <person name="Milne T."/>
            <person name="Madden K."/>
        </authorList>
    </citation>
    <scope>NUCLEOTIDE SEQUENCE [LARGE SCALE GENOMIC DNA]</scope>
    <source>
        <strain evidence="12">NIH 2624 / FGSC A1156</strain>
    </source>
</reference>
<proteinExistence type="inferred from homology"/>
<dbReference type="Pfam" id="PF00067">
    <property type="entry name" value="p450"/>
    <property type="match status" value="1"/>
</dbReference>
<evidence type="ECO:0000256" key="9">
    <source>
        <dbReference type="ARBA" id="ARBA00023136"/>
    </source>
</evidence>
<dbReference type="Proteomes" id="UP000007963">
    <property type="component" value="Unassembled WGS sequence"/>
</dbReference>
<evidence type="ECO:0000256" key="6">
    <source>
        <dbReference type="ARBA" id="ARBA00023002"/>
    </source>
</evidence>
<dbReference type="GO" id="GO:0019748">
    <property type="term" value="P:secondary metabolic process"/>
    <property type="evidence" value="ECO:0007669"/>
    <property type="project" value="UniProtKB-ARBA"/>
</dbReference>
<dbReference type="Gene3D" id="1.10.630.10">
    <property type="entry name" value="Cytochrome P450"/>
    <property type="match status" value="1"/>
</dbReference>
<evidence type="ECO:0000256" key="2">
    <source>
        <dbReference type="ARBA" id="ARBA00004370"/>
    </source>
</evidence>
<comment type="similarity">
    <text evidence="3">Belongs to the cytochrome P450 family.</text>
</comment>
<organism evidence="11 12">
    <name type="scientific">Aspergillus terreus (strain NIH 2624 / FGSC A1156)</name>
    <dbReference type="NCBI Taxonomy" id="341663"/>
    <lineage>
        <taxon>Eukaryota</taxon>
        <taxon>Fungi</taxon>
        <taxon>Dikarya</taxon>
        <taxon>Ascomycota</taxon>
        <taxon>Pezizomycotina</taxon>
        <taxon>Eurotiomycetes</taxon>
        <taxon>Eurotiomycetidae</taxon>
        <taxon>Eurotiales</taxon>
        <taxon>Aspergillaceae</taxon>
        <taxon>Aspergillus</taxon>
        <taxon>Aspergillus subgen. Circumdati</taxon>
    </lineage>
</organism>
<comment type="subcellular location">
    <subcellularLocation>
        <location evidence="2">Membrane</location>
    </subcellularLocation>
</comment>
<protein>
    <recommendedName>
        <fullName evidence="13">Cytochrome P450</fullName>
    </recommendedName>
</protein>
<dbReference type="VEuPathDB" id="FungiDB:ATEG_10307"/>
<keyword evidence="10" id="KW-1133">Transmembrane helix</keyword>
<evidence type="ECO:0000313" key="11">
    <source>
        <dbReference type="EMBL" id="EAU29304.1"/>
    </source>
</evidence>
<name>Q0C7M7_ASPTN</name>
<dbReference type="GeneID" id="4354663"/>
<dbReference type="PANTHER" id="PTHR46206">
    <property type="entry name" value="CYTOCHROME P450"/>
    <property type="match status" value="1"/>
</dbReference>
<evidence type="ECO:0000256" key="4">
    <source>
        <dbReference type="ARBA" id="ARBA00022617"/>
    </source>
</evidence>
<dbReference type="OrthoDB" id="1844152at2759"/>
<dbReference type="HOGENOM" id="CLU_849875_0_0_1"/>
<dbReference type="STRING" id="341663.Q0C7M7"/>
<dbReference type="AlphaFoldDB" id="Q0C7M7"/>
<sequence length="327" mass="37187">MEQYIKLSFPSAVTECIFGLLIIGTFVMFGSRKNTPKLVPTLNDHEWDIFRRKAKKNWEESAESILRAGLQKVALVELLGFETWVPGGFHNHVSTPVVHALNRNITRLVQPMSEEAAHCLKVQWTDNPAWHSVSIHDTVLRLVAQITSRLFIGQEICRDPEWQDIAKDFSTKRVIAIQAIHAWPSLIHPVIHWFLPVCHDVRKLIRRAKSILLPIFELERCNRKSGRESNNVFSTLSFIDEYANGRPYDPTMAQLRLTGVSIHSTSDLVKKVIARICEHSELIPALRAEIISAAENCGLQHSSLLKMPLMESIMKETQRLEPPALSP</sequence>